<evidence type="ECO:0000313" key="1">
    <source>
        <dbReference type="EMBL" id="CAA9473394.1"/>
    </source>
</evidence>
<gene>
    <name evidence="1" type="ORF">AVDCRST_MAG02-4258</name>
</gene>
<proteinExistence type="predicted"/>
<dbReference type="EMBL" id="CADCVH010000108">
    <property type="protein sequence ID" value="CAA9473394.1"/>
    <property type="molecule type" value="Genomic_DNA"/>
</dbReference>
<dbReference type="InterPro" id="IPR036291">
    <property type="entry name" value="NAD(P)-bd_dom_sf"/>
</dbReference>
<organism evidence="1">
    <name type="scientific">uncultured Rubrobacteraceae bacterium</name>
    <dbReference type="NCBI Taxonomy" id="349277"/>
    <lineage>
        <taxon>Bacteria</taxon>
        <taxon>Bacillati</taxon>
        <taxon>Actinomycetota</taxon>
        <taxon>Rubrobacteria</taxon>
        <taxon>Rubrobacterales</taxon>
        <taxon>Rubrobacteraceae</taxon>
        <taxon>environmental samples</taxon>
    </lineage>
</organism>
<name>A0A6J4RH00_9ACTN</name>
<reference evidence="1" key="1">
    <citation type="submission" date="2020-02" db="EMBL/GenBank/DDBJ databases">
        <authorList>
            <person name="Meier V. D."/>
        </authorList>
    </citation>
    <scope>NUCLEOTIDE SEQUENCE</scope>
    <source>
        <strain evidence="1">AVDCRST_MAG02</strain>
    </source>
</reference>
<accession>A0A6J4RH00</accession>
<sequence length="99" mass="10808">MFPSYEVGPHGVKVQALCPGGLSDTGFWGGTADPRRYTILTGTGTACQAVAASLEALEDGRPYVVPRWRDWLLAQSVRFSTRAGAARTAEQLKRLKTRR</sequence>
<dbReference type="AlphaFoldDB" id="A0A6J4RH00"/>
<protein>
    <submittedName>
        <fullName evidence="1">Uncharacterized protein</fullName>
    </submittedName>
</protein>
<dbReference type="SUPFAM" id="SSF51735">
    <property type="entry name" value="NAD(P)-binding Rossmann-fold domains"/>
    <property type="match status" value="1"/>
</dbReference>